<dbReference type="InterPro" id="IPR052336">
    <property type="entry name" value="MlaD_Phospholipid_Transporter"/>
</dbReference>
<dbReference type="OrthoDB" id="5372112at2"/>
<proteinExistence type="predicted"/>
<sequence>MLTAKASRSEYVKAAVTLALGLCILGGFMVVLGGNWFWVKYDFYDIRFPSIKDLSRGRPVKYAGLDVGRVEAITLDLADPRFIAVKVAIKQGFPLFTGTVARIAQKGLVGDYYVLLELRGVPGAQFAPGGTIPAVVTMDMQELAAKAGELLDDIKPKITDIADNIAKLFTPENSEALKKALEGTPELVNDLRLAAGDFRKNWESLSSKGGKAAETLDASLKRMDKTVTTIEAELTKTLANFRTQAISVGGLVGDVRQGFNYDQEQIEDILKNLNRTSRDVRELSARLRERPWELLRPPSGPAK</sequence>
<dbReference type="PANTHER" id="PTHR33371">
    <property type="entry name" value="INTERMEMBRANE PHOSPHOLIPID TRANSPORT SYSTEM BINDING PROTEIN MLAD-RELATED"/>
    <property type="match status" value="1"/>
</dbReference>
<dbReference type="SUPFAM" id="SSF58100">
    <property type="entry name" value="Bacterial hemolysins"/>
    <property type="match status" value="1"/>
</dbReference>
<accession>A0A7C9N4U4</accession>
<protein>
    <submittedName>
        <fullName evidence="3">MCE family protein</fullName>
    </submittedName>
</protein>
<keyword evidence="1" id="KW-0472">Membrane</keyword>
<dbReference type="RefSeq" id="WP_160959556.1">
    <property type="nucleotide sequence ID" value="NZ_WVUD01000007.1"/>
</dbReference>
<evidence type="ECO:0000256" key="1">
    <source>
        <dbReference type="SAM" id="Phobius"/>
    </source>
</evidence>
<feature type="transmembrane region" description="Helical" evidence="1">
    <location>
        <begin position="12"/>
        <end position="38"/>
    </location>
</feature>
<feature type="domain" description="Mce/MlaD" evidence="2">
    <location>
        <begin position="44"/>
        <end position="116"/>
    </location>
</feature>
<keyword evidence="4" id="KW-1185">Reference proteome</keyword>
<dbReference type="Pfam" id="PF02470">
    <property type="entry name" value="MlaD"/>
    <property type="match status" value="1"/>
</dbReference>
<dbReference type="EMBL" id="WVUD01000007">
    <property type="protein sequence ID" value="MYL82715.1"/>
    <property type="molecule type" value="Genomic_DNA"/>
</dbReference>
<name>A0A7C9N4U4_9BACT</name>
<evidence type="ECO:0000259" key="2">
    <source>
        <dbReference type="Pfam" id="PF02470"/>
    </source>
</evidence>
<comment type="caution">
    <text evidence="3">The sequence shown here is derived from an EMBL/GenBank/DDBJ whole genome shotgun (WGS) entry which is preliminary data.</text>
</comment>
<dbReference type="PANTHER" id="PTHR33371:SF4">
    <property type="entry name" value="INTERMEMBRANE PHOSPHOLIPID TRANSPORT SYSTEM BINDING PROTEIN MLAD"/>
    <property type="match status" value="1"/>
</dbReference>
<dbReference type="AlphaFoldDB" id="A0A7C9N4U4"/>
<evidence type="ECO:0000313" key="3">
    <source>
        <dbReference type="EMBL" id="MYL82715.1"/>
    </source>
</evidence>
<reference evidence="3 4" key="1">
    <citation type="submission" date="2020-01" db="EMBL/GenBank/DDBJ databases">
        <title>Genome sequence of Desulfovibrio aerotolerans DSM 16695(T).</title>
        <authorList>
            <person name="Karnachuk O."/>
            <person name="Avakyan M."/>
            <person name="Mardanov A."/>
            <person name="Kadnikov V."/>
            <person name="Ravin N."/>
        </authorList>
    </citation>
    <scope>NUCLEOTIDE SEQUENCE [LARGE SCALE GENOMIC DNA]</scope>
    <source>
        <strain evidence="3 4">DSM 16695</strain>
    </source>
</reference>
<evidence type="ECO:0000313" key="4">
    <source>
        <dbReference type="Proteomes" id="UP000482487"/>
    </source>
</evidence>
<keyword evidence="1" id="KW-1133">Transmembrane helix</keyword>
<gene>
    <name evidence="3" type="ORF">GTA51_06140</name>
</gene>
<dbReference type="InterPro" id="IPR003399">
    <property type="entry name" value="Mce/MlaD"/>
</dbReference>
<keyword evidence="1" id="KW-0812">Transmembrane</keyword>
<organism evidence="3 4">
    <name type="scientific">Solidesulfovibrio aerotolerans</name>
    <dbReference type="NCBI Taxonomy" id="295255"/>
    <lineage>
        <taxon>Bacteria</taxon>
        <taxon>Pseudomonadati</taxon>
        <taxon>Thermodesulfobacteriota</taxon>
        <taxon>Desulfovibrionia</taxon>
        <taxon>Desulfovibrionales</taxon>
        <taxon>Desulfovibrionaceae</taxon>
        <taxon>Solidesulfovibrio</taxon>
    </lineage>
</organism>
<dbReference type="Proteomes" id="UP000482487">
    <property type="component" value="Unassembled WGS sequence"/>
</dbReference>